<evidence type="ECO:0000256" key="1">
    <source>
        <dbReference type="SAM" id="MobiDB-lite"/>
    </source>
</evidence>
<sequence length="53" mass="5966">MRTVSKDEYLEDIVLQRAVEQSLMNAIQSERHPLEDLTETTAVHGASKHESGN</sequence>
<feature type="region of interest" description="Disordered" evidence="1">
    <location>
        <begin position="30"/>
        <end position="53"/>
    </location>
</feature>
<protein>
    <submittedName>
        <fullName evidence="2">Uncharacterized protein</fullName>
    </submittedName>
</protein>
<dbReference type="RefSeq" id="WP_224829146.1">
    <property type="nucleotide sequence ID" value="NZ_JAIVEF010000015.1"/>
</dbReference>
<evidence type="ECO:0000313" key="3">
    <source>
        <dbReference type="Proteomes" id="UP001595925"/>
    </source>
</evidence>
<gene>
    <name evidence="2" type="ORF">ACFPFO_03645</name>
</gene>
<organism evidence="2 3">
    <name type="scientific">Saliphagus infecundisoli</name>
    <dbReference type="NCBI Taxonomy" id="1849069"/>
    <lineage>
        <taxon>Archaea</taxon>
        <taxon>Methanobacteriati</taxon>
        <taxon>Methanobacteriota</taxon>
        <taxon>Stenosarchaea group</taxon>
        <taxon>Halobacteria</taxon>
        <taxon>Halobacteriales</taxon>
        <taxon>Natrialbaceae</taxon>
        <taxon>Saliphagus</taxon>
    </lineage>
</organism>
<proteinExistence type="predicted"/>
<reference evidence="2 3" key="1">
    <citation type="journal article" date="2019" name="Int. J. Syst. Evol. Microbiol.">
        <title>The Global Catalogue of Microorganisms (GCM) 10K type strain sequencing project: providing services to taxonomists for standard genome sequencing and annotation.</title>
        <authorList>
            <consortium name="The Broad Institute Genomics Platform"/>
            <consortium name="The Broad Institute Genome Sequencing Center for Infectious Disease"/>
            <person name="Wu L."/>
            <person name="Ma J."/>
        </authorList>
    </citation>
    <scope>NUCLEOTIDE SEQUENCE [LARGE SCALE GENOMIC DNA]</scope>
    <source>
        <strain evidence="2 3">CGMCC 1.15824</strain>
    </source>
</reference>
<comment type="caution">
    <text evidence="2">The sequence shown here is derived from an EMBL/GenBank/DDBJ whole genome shotgun (WGS) entry which is preliminary data.</text>
</comment>
<name>A0ABD5QB00_9EURY</name>
<evidence type="ECO:0000313" key="2">
    <source>
        <dbReference type="EMBL" id="MFC4986878.1"/>
    </source>
</evidence>
<dbReference type="EMBL" id="JBHSJG010000012">
    <property type="protein sequence ID" value="MFC4986878.1"/>
    <property type="molecule type" value="Genomic_DNA"/>
</dbReference>
<dbReference type="Proteomes" id="UP001595925">
    <property type="component" value="Unassembled WGS sequence"/>
</dbReference>
<accession>A0ABD5QB00</accession>
<dbReference type="AlphaFoldDB" id="A0ABD5QB00"/>
<keyword evidence="3" id="KW-1185">Reference proteome</keyword>